<keyword evidence="1" id="KW-0472">Membrane</keyword>
<evidence type="ECO:0000256" key="1">
    <source>
        <dbReference type="SAM" id="Phobius"/>
    </source>
</evidence>
<feature type="transmembrane region" description="Helical" evidence="1">
    <location>
        <begin position="451"/>
        <end position="472"/>
    </location>
</feature>
<dbReference type="AlphaFoldDB" id="W0ECB6"/>
<dbReference type="OrthoDB" id="8641791at2"/>
<organism evidence="2 3">
    <name type="scientific">Desulfitobacterium metallireducens DSM 15288</name>
    <dbReference type="NCBI Taxonomy" id="871968"/>
    <lineage>
        <taxon>Bacteria</taxon>
        <taxon>Bacillati</taxon>
        <taxon>Bacillota</taxon>
        <taxon>Clostridia</taxon>
        <taxon>Eubacteriales</taxon>
        <taxon>Desulfitobacteriaceae</taxon>
        <taxon>Desulfitobacterium</taxon>
    </lineage>
</organism>
<feature type="transmembrane region" description="Helical" evidence="1">
    <location>
        <begin position="391"/>
        <end position="410"/>
    </location>
</feature>
<evidence type="ECO:0000313" key="3">
    <source>
        <dbReference type="Proteomes" id="UP000010847"/>
    </source>
</evidence>
<evidence type="ECO:0000313" key="2">
    <source>
        <dbReference type="EMBL" id="AHF06691.1"/>
    </source>
</evidence>
<feature type="transmembrane region" description="Helical" evidence="1">
    <location>
        <begin position="282"/>
        <end position="301"/>
    </location>
</feature>
<dbReference type="KEGG" id="dmt:DESME_06190"/>
<feature type="transmembrane region" description="Helical" evidence="1">
    <location>
        <begin position="102"/>
        <end position="130"/>
    </location>
</feature>
<feature type="transmembrane region" description="Helical" evidence="1">
    <location>
        <begin position="28"/>
        <end position="44"/>
    </location>
</feature>
<feature type="transmembrane region" description="Helical" evidence="1">
    <location>
        <begin position="321"/>
        <end position="339"/>
    </location>
</feature>
<feature type="transmembrane region" description="Helical" evidence="1">
    <location>
        <begin position="359"/>
        <end position="384"/>
    </location>
</feature>
<name>W0ECB6_9FIRM</name>
<keyword evidence="3" id="KW-1185">Reference proteome</keyword>
<accession>W0ECB6</accession>
<feature type="transmembrane region" description="Helical" evidence="1">
    <location>
        <begin position="257"/>
        <end position="276"/>
    </location>
</feature>
<dbReference type="eggNOG" id="COG3069">
    <property type="taxonomic scope" value="Bacteria"/>
</dbReference>
<protein>
    <submittedName>
        <fullName evidence="2">Citrate transporter</fullName>
    </submittedName>
</protein>
<feature type="transmembrane region" description="Helical" evidence="1">
    <location>
        <begin position="416"/>
        <end position="439"/>
    </location>
</feature>
<feature type="transmembrane region" description="Helical" evidence="1">
    <location>
        <begin position="7"/>
        <end position="22"/>
    </location>
</feature>
<sequence length="474" mass="51337">MITLAHWVFLIFVVFIILTLFWKNPPVLSAAIGLFVVGFAYSRNPLESIQISFRALSLATTNLLSVILLIGIVVALTRLLKDTGADQRIVQPLLRLNRLSTAYWLIGIAMWILTLMIWPTPAITLLGAVVVPALKKVGLNPLGLALSLTLFGEGLGLSGDFIIQGAPSLLSKSTGIPVPVLINESLLIVLSSGLLAVLTGSLLLKFKLKDDSSPCTLKDKNLEPTKVLVKARIRHSPNIIKGLNRVTEEIDLKKSRILGLIAIFCYGLTVLFMFFFKIRGDAASALVGGTTLLILCIGVFIQERRKAFTSFVGYLKDGLRFSIGIFVPIVVMSSFFFLGTKTGFQQIFHNDGQGFFSDFAYRLSEFIPLNSWSVGGIIVLVAILGSMDGSGFSSLPLVGGIAIALSQAAQLPAVPFAILGQIIGIWTGAALIPWGFSSVTSAITEVDSRTLFRLTLPCYLVAIITAFFLTMLRI</sequence>
<dbReference type="STRING" id="871968.DESME_06190"/>
<proteinExistence type="predicted"/>
<keyword evidence="1" id="KW-1133">Transmembrane helix</keyword>
<feature type="transmembrane region" description="Helical" evidence="1">
    <location>
        <begin position="142"/>
        <end position="166"/>
    </location>
</feature>
<dbReference type="EMBL" id="CP007032">
    <property type="protein sequence ID" value="AHF06691.1"/>
    <property type="molecule type" value="Genomic_DNA"/>
</dbReference>
<keyword evidence="1" id="KW-0812">Transmembrane</keyword>
<gene>
    <name evidence="2" type="ORF">DESME_06190</name>
</gene>
<dbReference type="Proteomes" id="UP000010847">
    <property type="component" value="Chromosome"/>
</dbReference>
<feature type="transmembrane region" description="Helical" evidence="1">
    <location>
        <begin position="56"/>
        <end position="76"/>
    </location>
</feature>
<feature type="transmembrane region" description="Helical" evidence="1">
    <location>
        <begin position="186"/>
        <end position="204"/>
    </location>
</feature>
<reference evidence="2 3" key="1">
    <citation type="submission" date="2013-12" db="EMBL/GenBank/DDBJ databases">
        <authorList>
            <consortium name="DOE Joint Genome Institute"/>
            <person name="Smidt H."/>
            <person name="Huntemann M."/>
            <person name="Han J."/>
            <person name="Chen A."/>
            <person name="Kyrpides N."/>
            <person name="Mavromatis K."/>
            <person name="Markowitz V."/>
            <person name="Palaniappan K."/>
            <person name="Ivanova N."/>
            <person name="Schaumberg A."/>
            <person name="Pati A."/>
            <person name="Liolios K."/>
            <person name="Nordberg H.P."/>
            <person name="Cantor M.N."/>
            <person name="Hua S.X."/>
            <person name="Woyke T."/>
        </authorList>
    </citation>
    <scope>NUCLEOTIDE SEQUENCE [LARGE SCALE GENOMIC DNA]</scope>
    <source>
        <strain evidence="3">DSM 15288</strain>
    </source>
</reference>
<dbReference type="HOGENOM" id="CLU_046665_1_0_9"/>